<dbReference type="GO" id="GO:0071949">
    <property type="term" value="F:FAD binding"/>
    <property type="evidence" value="ECO:0007669"/>
    <property type="project" value="TreeGrafter"/>
</dbReference>
<organism evidence="6">
    <name type="scientific">freshwater metagenome</name>
    <dbReference type="NCBI Taxonomy" id="449393"/>
    <lineage>
        <taxon>unclassified sequences</taxon>
        <taxon>metagenomes</taxon>
        <taxon>ecological metagenomes</taxon>
    </lineage>
</organism>
<dbReference type="SUPFAM" id="SSF52425">
    <property type="entry name" value="Cryptochrome/photolyase, N-terminal domain"/>
    <property type="match status" value="1"/>
</dbReference>
<reference evidence="6" key="1">
    <citation type="submission" date="2020-05" db="EMBL/GenBank/DDBJ databases">
        <authorList>
            <person name="Chiriac C."/>
            <person name="Salcher M."/>
            <person name="Ghai R."/>
            <person name="Kavagutti S V."/>
        </authorList>
    </citation>
    <scope>NUCLEOTIDE SEQUENCE</scope>
</reference>
<dbReference type="InterPro" id="IPR036134">
    <property type="entry name" value="Crypto/Photolyase_FAD-like_sf"/>
</dbReference>
<dbReference type="EMBL" id="CAEZSG010000006">
    <property type="protein sequence ID" value="CAB4530915.1"/>
    <property type="molecule type" value="Genomic_DNA"/>
</dbReference>
<dbReference type="Pfam" id="PF00875">
    <property type="entry name" value="DNA_photolyase"/>
    <property type="match status" value="1"/>
</dbReference>
<accession>A0A6J6AWM8</accession>
<comment type="cofactor">
    <cofactor evidence="1">
        <name>FAD</name>
        <dbReference type="ChEBI" id="CHEBI:57692"/>
    </cofactor>
</comment>
<dbReference type="InterPro" id="IPR006050">
    <property type="entry name" value="DNA_photolyase_N"/>
</dbReference>
<dbReference type="InterPro" id="IPR036155">
    <property type="entry name" value="Crypto/Photolyase_N_sf"/>
</dbReference>
<evidence type="ECO:0000256" key="3">
    <source>
        <dbReference type="ARBA" id="ARBA00022827"/>
    </source>
</evidence>
<dbReference type="PANTHER" id="PTHR11455">
    <property type="entry name" value="CRYPTOCHROME"/>
    <property type="match status" value="1"/>
</dbReference>
<dbReference type="InterPro" id="IPR014729">
    <property type="entry name" value="Rossmann-like_a/b/a_fold"/>
</dbReference>
<dbReference type="PANTHER" id="PTHR11455:SF9">
    <property type="entry name" value="CRYPTOCHROME CIRCADIAN CLOCK 5 ISOFORM X1"/>
    <property type="match status" value="1"/>
</dbReference>
<evidence type="ECO:0000259" key="5">
    <source>
        <dbReference type="PROSITE" id="PS51645"/>
    </source>
</evidence>
<evidence type="ECO:0000313" key="6">
    <source>
        <dbReference type="EMBL" id="CAB4530915.1"/>
    </source>
</evidence>
<dbReference type="InterPro" id="IPR005101">
    <property type="entry name" value="Cryptochr/Photolyase_FAD-bd"/>
</dbReference>
<feature type="domain" description="Photolyase/cryptochrome alpha/beta" evidence="5">
    <location>
        <begin position="2"/>
        <end position="126"/>
    </location>
</feature>
<dbReference type="Pfam" id="PF03441">
    <property type="entry name" value="FAD_binding_7"/>
    <property type="match status" value="1"/>
</dbReference>
<dbReference type="PROSITE" id="PS51645">
    <property type="entry name" value="PHR_CRY_ALPHA_BETA"/>
    <property type="match status" value="1"/>
</dbReference>
<dbReference type="GO" id="GO:0009416">
    <property type="term" value="P:response to light stimulus"/>
    <property type="evidence" value="ECO:0007669"/>
    <property type="project" value="TreeGrafter"/>
</dbReference>
<dbReference type="GO" id="GO:0006139">
    <property type="term" value="P:nucleobase-containing compound metabolic process"/>
    <property type="evidence" value="ECO:0007669"/>
    <property type="project" value="UniProtKB-ARBA"/>
</dbReference>
<dbReference type="Gene3D" id="3.40.50.620">
    <property type="entry name" value="HUPs"/>
    <property type="match status" value="1"/>
</dbReference>
<dbReference type="InterPro" id="IPR018394">
    <property type="entry name" value="DNA_photolyase_1_CS_C"/>
</dbReference>
<dbReference type="Gene3D" id="1.10.579.10">
    <property type="entry name" value="DNA Cyclobutane Dipyrimidine Photolyase, subunit A, domain 3"/>
    <property type="match status" value="1"/>
</dbReference>
<keyword evidence="2" id="KW-0285">Flavoprotein</keyword>
<evidence type="ECO:0000256" key="4">
    <source>
        <dbReference type="ARBA" id="ARBA00022991"/>
    </source>
</evidence>
<gene>
    <name evidence="6" type="ORF">UFOPK1413_00069</name>
</gene>
<dbReference type="PRINTS" id="PR00147">
    <property type="entry name" value="DNAPHOTLYASE"/>
</dbReference>
<dbReference type="PROSITE" id="PS00691">
    <property type="entry name" value="DNA_PHOTOLYASES_1_2"/>
    <property type="match status" value="1"/>
</dbReference>
<dbReference type="AlphaFoldDB" id="A0A6J6AWM8"/>
<keyword evidence="4" id="KW-0157">Chromophore</keyword>
<dbReference type="GO" id="GO:0006950">
    <property type="term" value="P:response to stress"/>
    <property type="evidence" value="ECO:0007669"/>
    <property type="project" value="UniProtKB-ARBA"/>
</dbReference>
<dbReference type="GO" id="GO:0003677">
    <property type="term" value="F:DNA binding"/>
    <property type="evidence" value="ECO:0007669"/>
    <property type="project" value="TreeGrafter"/>
</dbReference>
<dbReference type="InterPro" id="IPR002081">
    <property type="entry name" value="Cryptochrome/DNA_photolyase_1"/>
</dbReference>
<dbReference type="SUPFAM" id="SSF48173">
    <property type="entry name" value="Cryptochrome/photolyase FAD-binding domain"/>
    <property type="match status" value="1"/>
</dbReference>
<name>A0A6J6AWM8_9ZZZZ</name>
<sequence>MNTSLVWLRDDLRLADNPALDAALRAGDRTAVMYVLDDESPEVRPLGGASRWWLHHSLRQLQKDLTALGGSLILRRGAARDVLPAVVSEIGATSVHWNRRYGSARAIDTELKVSLPDAHSYTGSLLHDPWSVTTGAGTPFKVFTPFWKSILAGPAPRQSVTAPRSIAGVEATSDLLDSWNLLPDRPWANDFPNQWTPGETGARERLERFLDNGLALYHRRDEPGIESTSGLSPHLRFGEISPYQVWHAVESVVTPETRANASRFLSEVGWREFSYHQLFHNTDLHRRNLRAEFDEFPWEEPNPAHLSAWKKGKTGVELVDAGMRELWKIGTMHNRVRMVAASFLIKNLGIDWRIGEAWFWNTLVDADEASNPASWQWVAGSGYDAAPYFRVFNPELQAAKFDPDSVYRARWIEEYNTPLYPEPIVSLSDTRARALADYATMRGERPQQ</sequence>
<evidence type="ECO:0000256" key="1">
    <source>
        <dbReference type="ARBA" id="ARBA00001974"/>
    </source>
</evidence>
<protein>
    <submittedName>
        <fullName evidence="6">Unannotated protein</fullName>
    </submittedName>
</protein>
<proteinExistence type="predicted"/>
<dbReference type="GO" id="GO:0003904">
    <property type="term" value="F:deoxyribodipyrimidine photo-lyase activity"/>
    <property type="evidence" value="ECO:0007669"/>
    <property type="project" value="TreeGrafter"/>
</dbReference>
<keyword evidence="3" id="KW-0274">FAD</keyword>
<evidence type="ECO:0000256" key="2">
    <source>
        <dbReference type="ARBA" id="ARBA00022630"/>
    </source>
</evidence>
<dbReference type="Gene3D" id="1.25.40.80">
    <property type="match status" value="1"/>
</dbReference>